<feature type="domain" description="2Fe-2S ferredoxin-type" evidence="2">
    <location>
        <begin position="17"/>
        <end position="98"/>
    </location>
</feature>
<dbReference type="Gene3D" id="3.10.20.440">
    <property type="entry name" value="2Fe-2S iron-sulphur cluster binding domain, sarcosine oxidase, alpha subunit, N-terminal domain"/>
    <property type="match status" value="1"/>
</dbReference>
<evidence type="ECO:0000259" key="2">
    <source>
        <dbReference type="PROSITE" id="PS51085"/>
    </source>
</evidence>
<reference evidence="3 4" key="1">
    <citation type="submission" date="2014-02" db="EMBL/GenBank/DDBJ databases">
        <title>Diversity of Thermotogales isolates from hydrothermal vents.</title>
        <authorList>
            <person name="Haverkamp T.H.A."/>
            <person name="Lossouarn J."/>
            <person name="Geslin C."/>
            <person name="Nesbo C.L."/>
        </authorList>
    </citation>
    <scope>NUCLEOTIDE SEQUENCE [LARGE SCALE GENOMIC DNA]</scope>
    <source>
        <strain evidence="3 4">431</strain>
    </source>
</reference>
<gene>
    <name evidence="3" type="ORF">BW47_01495</name>
</gene>
<keyword evidence="1" id="KW-0560">Oxidoreductase</keyword>
<organism evidence="3 4">
    <name type="scientific">Thermosipho melanesiensis</name>
    <dbReference type="NCBI Taxonomy" id="46541"/>
    <lineage>
        <taxon>Bacteria</taxon>
        <taxon>Thermotogati</taxon>
        <taxon>Thermotogota</taxon>
        <taxon>Thermotogae</taxon>
        <taxon>Thermotogales</taxon>
        <taxon>Fervidobacteriaceae</taxon>
        <taxon>Thermosipho</taxon>
    </lineage>
</organism>
<evidence type="ECO:0000313" key="3">
    <source>
        <dbReference type="EMBL" id="APT73344.1"/>
    </source>
</evidence>
<dbReference type="SUPFAM" id="SSF54292">
    <property type="entry name" value="2Fe-2S ferredoxin-like"/>
    <property type="match status" value="1"/>
</dbReference>
<dbReference type="InterPro" id="IPR006058">
    <property type="entry name" value="2Fe2S_fd_BS"/>
</dbReference>
<keyword evidence="4" id="KW-1185">Reference proteome</keyword>
<dbReference type="PROSITE" id="PS51085">
    <property type="entry name" value="2FE2S_FER_2"/>
    <property type="match status" value="1"/>
</dbReference>
<dbReference type="InterPro" id="IPR001041">
    <property type="entry name" value="2Fe-2S_ferredoxin-type"/>
</dbReference>
<dbReference type="PROSITE" id="PS00197">
    <property type="entry name" value="2FE2S_FER_1"/>
    <property type="match status" value="1"/>
</dbReference>
<sequence>MYREILEHPILENVESEIVEFVFEGMTLKALKGDTIASALVKNGIDVFGYTEKGYPRGFFCAIGKCSSCLVKVNGVPNIRACITLVVDGMVVERQNGKGKLK</sequence>
<dbReference type="CDD" id="cd00207">
    <property type="entry name" value="fer2"/>
    <property type="match status" value="1"/>
</dbReference>
<dbReference type="InterPro" id="IPR042204">
    <property type="entry name" value="2Fe-2S-bd_N"/>
</dbReference>
<evidence type="ECO:0000313" key="4">
    <source>
        <dbReference type="Proteomes" id="UP000185490"/>
    </source>
</evidence>
<evidence type="ECO:0000256" key="1">
    <source>
        <dbReference type="ARBA" id="ARBA00023002"/>
    </source>
</evidence>
<proteinExistence type="predicted"/>
<accession>A0ABN4UVH7</accession>
<name>A0ABN4UVH7_9BACT</name>
<dbReference type="InterPro" id="IPR036010">
    <property type="entry name" value="2Fe-2S_ferredoxin-like_sf"/>
</dbReference>
<protein>
    <submittedName>
        <fullName evidence="3">Pyridine nucleotide-disulfide oxidoreductase</fullName>
    </submittedName>
</protein>
<dbReference type="Pfam" id="PF13510">
    <property type="entry name" value="Fer2_4"/>
    <property type="match status" value="1"/>
</dbReference>
<dbReference type="EMBL" id="CP007389">
    <property type="protein sequence ID" value="APT73344.1"/>
    <property type="molecule type" value="Genomic_DNA"/>
</dbReference>
<dbReference type="Proteomes" id="UP000185490">
    <property type="component" value="Chromosome"/>
</dbReference>
<dbReference type="RefSeq" id="WP_041425897.1">
    <property type="nucleotide sequence ID" value="NZ_CP007389.1"/>
</dbReference>